<dbReference type="PRINTS" id="PR00039">
    <property type="entry name" value="HTHLYSR"/>
</dbReference>
<dbReference type="GO" id="GO:0003700">
    <property type="term" value="F:DNA-binding transcription factor activity"/>
    <property type="evidence" value="ECO:0007669"/>
    <property type="project" value="InterPro"/>
</dbReference>
<dbReference type="PROSITE" id="PS50931">
    <property type="entry name" value="HTH_LYSR"/>
    <property type="match status" value="1"/>
</dbReference>
<dbReference type="EMBL" id="NBIM01000004">
    <property type="protein sequence ID" value="OXY81430.1"/>
    <property type="molecule type" value="Genomic_DNA"/>
</dbReference>
<dbReference type="InterPro" id="IPR058163">
    <property type="entry name" value="LysR-type_TF_proteobact-type"/>
</dbReference>
<dbReference type="InterPro" id="IPR036390">
    <property type="entry name" value="WH_DNA-bd_sf"/>
</dbReference>
<dbReference type="SUPFAM" id="SSF53850">
    <property type="entry name" value="Periplasmic binding protein-like II"/>
    <property type="match status" value="1"/>
</dbReference>
<dbReference type="OrthoDB" id="6787458at2"/>
<dbReference type="Pfam" id="PF00126">
    <property type="entry name" value="HTH_1"/>
    <property type="match status" value="1"/>
</dbReference>
<proteinExistence type="inferred from homology"/>
<keyword evidence="3" id="KW-0238">DNA-binding</keyword>
<dbReference type="Pfam" id="PF03466">
    <property type="entry name" value="LysR_substrate"/>
    <property type="match status" value="1"/>
</dbReference>
<evidence type="ECO:0000256" key="2">
    <source>
        <dbReference type="ARBA" id="ARBA00023015"/>
    </source>
</evidence>
<accession>A0A233RDH5</accession>
<evidence type="ECO:0000256" key="4">
    <source>
        <dbReference type="ARBA" id="ARBA00023163"/>
    </source>
</evidence>
<evidence type="ECO:0000259" key="5">
    <source>
        <dbReference type="PROSITE" id="PS50931"/>
    </source>
</evidence>
<dbReference type="PANTHER" id="PTHR30537:SF79">
    <property type="entry name" value="TRANSCRIPTIONAL REGULATOR-RELATED"/>
    <property type="match status" value="1"/>
</dbReference>
<sequence>MVRPSLSSLKAFDAIVSTGSLRAAAQALSITQSAVSHQLRRLEDSLGVALVARSGRGVVPTAEGRRLAEGLREGFRLLDQAVDGLLSKEQGQRLRVRCLPSVAVRWLIPRLSGFRERYPELSISIQYADYLYAPIDAEADVLINWLDGEPPAQAEGQRLFSGATYPVASPLYLDRVGEARQPVDLLHWELLHDHSHQPWQQWFRHHGLNPATLSDGGIYQEFNLLSAAAITGQGVALCPLRLIEDELLQGTLLTLFDQPVNEQRAYWLFHHPQPSTAVQVFCDWIREQAANGAVQGGDPGLSPRPSR</sequence>
<dbReference type="AlphaFoldDB" id="A0A233RDH5"/>
<protein>
    <recommendedName>
        <fullName evidence="5">HTH lysR-type domain-containing protein</fullName>
    </recommendedName>
</protein>
<dbReference type="CDD" id="cd08432">
    <property type="entry name" value="PBP2_GcdR_TrpI_HvrB_AmpR_like"/>
    <property type="match status" value="1"/>
</dbReference>
<dbReference type="Proteomes" id="UP000242757">
    <property type="component" value="Unassembled WGS sequence"/>
</dbReference>
<evidence type="ECO:0000313" key="6">
    <source>
        <dbReference type="EMBL" id="OXY81430.1"/>
    </source>
</evidence>
<feature type="domain" description="HTH lysR-type" evidence="5">
    <location>
        <begin position="4"/>
        <end position="61"/>
    </location>
</feature>
<dbReference type="GO" id="GO:0006351">
    <property type="term" value="P:DNA-templated transcription"/>
    <property type="evidence" value="ECO:0007669"/>
    <property type="project" value="TreeGrafter"/>
</dbReference>
<keyword evidence="7" id="KW-1185">Reference proteome</keyword>
<dbReference type="RefSeq" id="WP_094201267.1">
    <property type="nucleotide sequence ID" value="NZ_NBIM01000004.1"/>
</dbReference>
<keyword evidence="2" id="KW-0805">Transcription regulation</keyword>
<dbReference type="PANTHER" id="PTHR30537">
    <property type="entry name" value="HTH-TYPE TRANSCRIPTIONAL REGULATOR"/>
    <property type="match status" value="1"/>
</dbReference>
<dbReference type="SUPFAM" id="SSF46785">
    <property type="entry name" value="Winged helix' DNA-binding domain"/>
    <property type="match status" value="1"/>
</dbReference>
<dbReference type="Gene3D" id="1.10.10.10">
    <property type="entry name" value="Winged helix-like DNA-binding domain superfamily/Winged helix DNA-binding domain"/>
    <property type="match status" value="1"/>
</dbReference>
<gene>
    <name evidence="6" type="ORF">B6S08_13180</name>
</gene>
<evidence type="ECO:0000256" key="1">
    <source>
        <dbReference type="ARBA" id="ARBA00009437"/>
    </source>
</evidence>
<dbReference type="InterPro" id="IPR005119">
    <property type="entry name" value="LysR_subst-bd"/>
</dbReference>
<dbReference type="GO" id="GO:0043565">
    <property type="term" value="F:sequence-specific DNA binding"/>
    <property type="evidence" value="ECO:0007669"/>
    <property type="project" value="TreeGrafter"/>
</dbReference>
<evidence type="ECO:0000256" key="3">
    <source>
        <dbReference type="ARBA" id="ARBA00023125"/>
    </source>
</evidence>
<dbReference type="InterPro" id="IPR000847">
    <property type="entry name" value="LysR_HTH_N"/>
</dbReference>
<organism evidence="6 7">
    <name type="scientific">Oceanimonas doudoroffii</name>
    <dbReference type="NCBI Taxonomy" id="84158"/>
    <lineage>
        <taxon>Bacteria</taxon>
        <taxon>Pseudomonadati</taxon>
        <taxon>Pseudomonadota</taxon>
        <taxon>Gammaproteobacteria</taxon>
        <taxon>Aeromonadales</taxon>
        <taxon>Aeromonadaceae</taxon>
        <taxon>Oceanimonas</taxon>
    </lineage>
</organism>
<dbReference type="Gene3D" id="3.40.190.10">
    <property type="entry name" value="Periplasmic binding protein-like II"/>
    <property type="match status" value="2"/>
</dbReference>
<dbReference type="FunFam" id="1.10.10.10:FF:000001">
    <property type="entry name" value="LysR family transcriptional regulator"/>
    <property type="match status" value="1"/>
</dbReference>
<name>A0A233RDH5_9GAMM</name>
<keyword evidence="4" id="KW-0804">Transcription</keyword>
<comment type="similarity">
    <text evidence="1">Belongs to the LysR transcriptional regulatory family.</text>
</comment>
<dbReference type="InterPro" id="IPR036388">
    <property type="entry name" value="WH-like_DNA-bd_sf"/>
</dbReference>
<evidence type="ECO:0000313" key="7">
    <source>
        <dbReference type="Proteomes" id="UP000242757"/>
    </source>
</evidence>
<reference evidence="6 7" key="1">
    <citation type="submission" date="2017-08" db="EMBL/GenBank/DDBJ databases">
        <title>A Genome Sequence of Oceanimonas doudoroffii ATCC 27123T.</title>
        <authorList>
            <person name="Brennan M.A."/>
            <person name="Maclea K.S."/>
            <person name="Mcclelland W.D."/>
            <person name="Trachtenberg A.M."/>
        </authorList>
    </citation>
    <scope>NUCLEOTIDE SEQUENCE [LARGE SCALE GENOMIC DNA]</scope>
    <source>
        <strain evidence="6 7">ATCC 27123</strain>
    </source>
</reference>
<comment type="caution">
    <text evidence="6">The sequence shown here is derived from an EMBL/GenBank/DDBJ whole genome shotgun (WGS) entry which is preliminary data.</text>
</comment>